<dbReference type="Proteomes" id="UP000501346">
    <property type="component" value="Chromosome ScXIII"/>
</dbReference>
<organism evidence="2 3">
    <name type="scientific">Saccharomyces pastorianus</name>
    <name type="common">Lager yeast</name>
    <name type="synonym">Saccharomyces cerevisiae x Saccharomyces eubayanus</name>
    <dbReference type="NCBI Taxonomy" id="27292"/>
    <lineage>
        <taxon>Eukaryota</taxon>
        <taxon>Fungi</taxon>
        <taxon>Dikarya</taxon>
        <taxon>Ascomycota</taxon>
        <taxon>Saccharomycotina</taxon>
        <taxon>Saccharomycetes</taxon>
        <taxon>Saccharomycetales</taxon>
        <taxon>Saccharomycetaceae</taxon>
        <taxon>Saccharomyces</taxon>
    </lineage>
</organism>
<gene>
    <name evidence="2" type="primary">TAP42_1</name>
    <name evidence="2" type="ORF">GRS66_003931</name>
</gene>
<dbReference type="GO" id="GO:0005829">
    <property type="term" value="C:cytosol"/>
    <property type="evidence" value="ECO:0007669"/>
    <property type="project" value="TreeGrafter"/>
</dbReference>
<name>A0A6C1DWV2_SACPS</name>
<reference evidence="2 3" key="1">
    <citation type="journal article" date="2019" name="BMC Genomics">
        <title>Chromosome level assembly and comparative genome analysis confirm lager-brewing yeasts originated from a single hybridization.</title>
        <authorList>
            <person name="Salazar A.N."/>
            <person name="Gorter de Vries A.R."/>
            <person name="van den Broek M."/>
            <person name="Brouwers N."/>
            <person name="de la Torre Cortes P."/>
            <person name="Kuijpers N.G.A."/>
            <person name="Daran J.G."/>
            <person name="Abeel T."/>
        </authorList>
    </citation>
    <scope>NUCLEOTIDE SEQUENCE [LARGE SCALE GENOMIC DNA]</scope>
    <source>
        <strain evidence="2 3">CBS 1483</strain>
    </source>
</reference>
<dbReference type="OrthoDB" id="10261753at2759"/>
<evidence type="ECO:0000313" key="3">
    <source>
        <dbReference type="Proteomes" id="UP000501346"/>
    </source>
</evidence>
<feature type="region of interest" description="Disordered" evidence="1">
    <location>
        <begin position="317"/>
        <end position="366"/>
    </location>
</feature>
<keyword evidence="3" id="KW-1185">Reference proteome</keyword>
<dbReference type="Gene3D" id="1.25.40.540">
    <property type="entry name" value="TAP42-like family"/>
    <property type="match status" value="1"/>
</dbReference>
<dbReference type="GO" id="GO:0035303">
    <property type="term" value="P:regulation of dephosphorylation"/>
    <property type="evidence" value="ECO:0007669"/>
    <property type="project" value="TreeGrafter"/>
</dbReference>
<evidence type="ECO:0000313" key="2">
    <source>
        <dbReference type="EMBL" id="QID81548.1"/>
    </source>
</evidence>
<dbReference type="PANTHER" id="PTHR10933:SF9">
    <property type="entry name" value="IMMUNOGLOBULIN-BINDING PROTEIN 1"/>
    <property type="match status" value="1"/>
</dbReference>
<feature type="compositionally biased region" description="Acidic residues" evidence="1">
    <location>
        <begin position="324"/>
        <end position="336"/>
    </location>
</feature>
<dbReference type="PANTHER" id="PTHR10933">
    <property type="entry name" value="IMMUNOGLOBULIN-BINDING PROTEIN 1"/>
    <property type="match status" value="1"/>
</dbReference>
<dbReference type="GO" id="GO:0009966">
    <property type="term" value="P:regulation of signal transduction"/>
    <property type="evidence" value="ECO:0007669"/>
    <property type="project" value="InterPro"/>
</dbReference>
<accession>A0A6C1DWV2</accession>
<dbReference type="EMBL" id="CP048994">
    <property type="protein sequence ID" value="QID81548.1"/>
    <property type="molecule type" value="Genomic_DNA"/>
</dbReference>
<protein>
    <submittedName>
        <fullName evidence="2">Type 2A phosphatase-associated protein 42</fullName>
    </submittedName>
</protein>
<dbReference type="GO" id="GO:0051721">
    <property type="term" value="F:protein phosphatase 2A binding"/>
    <property type="evidence" value="ECO:0007669"/>
    <property type="project" value="TreeGrafter"/>
</dbReference>
<sequence>MASVTEQFNDIISLYSTKLEHTSLRQDSPEYQGLLLSTIKKLLNLKTAIFDRLALFSTNETIDDVSTASIKFLAVDYYLGLLISRRQSNDSDVAQRQSMKLIYLKKSVESFINFLTLLQDYKLLDPLVGEKLGNFKDRYNPQLSELYAQPKNDKDLSGAQLKRKEKIELFQRNKEISTKLHCLELELKNNDEDHDHDELLRELYLMRLHHFSLDTINNIEQNLFECEMLSNFLKNSVHEVKSSGTQIRKESNDDDSTGFTDKLENINKPLIDKKGQVLRNFTLVDKRQQLQQKVRGYGQYGPTMSVEEFLDKEFEEGRVLQGGEEPEQAPDEENMDWQDRETYKAREWDEFKESHAKGSGNTMNRG</sequence>
<proteinExistence type="predicted"/>
<dbReference type="Pfam" id="PF04177">
    <property type="entry name" value="TAP42"/>
    <property type="match status" value="1"/>
</dbReference>
<feature type="compositionally biased region" description="Basic and acidic residues" evidence="1">
    <location>
        <begin position="337"/>
        <end position="356"/>
    </location>
</feature>
<evidence type="ECO:0000256" key="1">
    <source>
        <dbReference type="SAM" id="MobiDB-lite"/>
    </source>
</evidence>
<dbReference type="InterPro" id="IPR038511">
    <property type="entry name" value="TAP42/TAP46-like_sf"/>
</dbReference>
<dbReference type="AlphaFoldDB" id="A0A6C1DWV2"/>
<dbReference type="InterPro" id="IPR007304">
    <property type="entry name" value="TAP46-like"/>
</dbReference>